<keyword evidence="2" id="KW-1185">Reference proteome</keyword>
<organism evidence="1 2">
    <name type="scientific">Dyadobacter chenwenxiniae</name>
    <dbReference type="NCBI Taxonomy" id="2906456"/>
    <lineage>
        <taxon>Bacteria</taxon>
        <taxon>Pseudomonadati</taxon>
        <taxon>Bacteroidota</taxon>
        <taxon>Cytophagia</taxon>
        <taxon>Cytophagales</taxon>
        <taxon>Spirosomataceae</taxon>
        <taxon>Dyadobacter</taxon>
    </lineage>
</organism>
<comment type="caution">
    <text evidence="1">The sequence shown here is derived from an EMBL/GenBank/DDBJ whole genome shotgun (WGS) entry which is preliminary data.</text>
</comment>
<protein>
    <submittedName>
        <fullName evidence="1">Uncharacterized protein</fullName>
    </submittedName>
</protein>
<dbReference type="RefSeq" id="WP_234652170.1">
    <property type="nucleotide sequence ID" value="NZ_CP094997.1"/>
</dbReference>
<gene>
    <name evidence="1" type="ORF">LXM26_00265</name>
</gene>
<dbReference type="Proteomes" id="UP001139000">
    <property type="component" value="Unassembled WGS sequence"/>
</dbReference>
<accession>A0A9X1TBK7</accession>
<evidence type="ECO:0000313" key="1">
    <source>
        <dbReference type="EMBL" id="MCF0059906.1"/>
    </source>
</evidence>
<evidence type="ECO:0000313" key="2">
    <source>
        <dbReference type="Proteomes" id="UP001139000"/>
    </source>
</evidence>
<dbReference type="AlphaFoldDB" id="A0A9X1TBK7"/>
<dbReference type="EMBL" id="JAJTTC010000001">
    <property type="protein sequence ID" value="MCF0059906.1"/>
    <property type="molecule type" value="Genomic_DNA"/>
</dbReference>
<proteinExistence type="predicted"/>
<sequence length="70" mass="8207">MSEIQLEVGKTYEVREPEICDLQGNYFYVKIVSEYDGIFTGDDENEYFPNGRFLAFEGECYYDLVKEVTP</sequence>
<name>A0A9X1TBK7_9BACT</name>
<reference evidence="1" key="1">
    <citation type="submission" date="2021-12" db="EMBL/GenBank/DDBJ databases">
        <title>Novel species in genus Dyadobacter.</title>
        <authorList>
            <person name="Ma C."/>
        </authorList>
    </citation>
    <scope>NUCLEOTIDE SEQUENCE</scope>
    <source>
        <strain evidence="1">LJ419</strain>
    </source>
</reference>